<reference evidence="8" key="2">
    <citation type="submission" date="2025-09" db="UniProtKB">
        <authorList>
            <consortium name="Ensembl"/>
        </authorList>
    </citation>
    <scope>IDENTIFICATION</scope>
</reference>
<feature type="compositionally biased region" description="Basic and acidic residues" evidence="6">
    <location>
        <begin position="86"/>
        <end position="117"/>
    </location>
</feature>
<dbReference type="GO" id="GO:0005634">
    <property type="term" value="C:nucleus"/>
    <property type="evidence" value="ECO:0007669"/>
    <property type="project" value="UniProtKB-SubCell"/>
</dbReference>
<evidence type="ECO:0000256" key="3">
    <source>
        <dbReference type="ARBA" id="ARBA00022771"/>
    </source>
</evidence>
<evidence type="ECO:0000313" key="8">
    <source>
        <dbReference type="Ensembl" id="ENSNNAP00000028251.1"/>
    </source>
</evidence>
<dbReference type="PROSITE" id="PS50171">
    <property type="entry name" value="ZF_MATRIN"/>
    <property type="match status" value="1"/>
</dbReference>
<feature type="domain" description="Matrin-type" evidence="7">
    <location>
        <begin position="53"/>
        <end position="84"/>
    </location>
</feature>
<dbReference type="AlphaFoldDB" id="A0A8C6YDR0"/>
<name>A0A8C6YDR0_NAJNA</name>
<dbReference type="PANTHER" id="PTHR15491">
    <property type="match status" value="1"/>
</dbReference>
<organism evidence="8 9">
    <name type="scientific">Naja naja</name>
    <name type="common">Indian cobra</name>
    <dbReference type="NCBI Taxonomy" id="35670"/>
    <lineage>
        <taxon>Eukaryota</taxon>
        <taxon>Metazoa</taxon>
        <taxon>Chordata</taxon>
        <taxon>Craniata</taxon>
        <taxon>Vertebrata</taxon>
        <taxon>Euteleostomi</taxon>
        <taxon>Lepidosauria</taxon>
        <taxon>Squamata</taxon>
        <taxon>Bifurcata</taxon>
        <taxon>Unidentata</taxon>
        <taxon>Episquamata</taxon>
        <taxon>Toxicofera</taxon>
        <taxon>Serpentes</taxon>
        <taxon>Colubroidea</taxon>
        <taxon>Elapidae</taxon>
        <taxon>Elapinae</taxon>
        <taxon>Naja</taxon>
    </lineage>
</organism>
<evidence type="ECO:0000313" key="9">
    <source>
        <dbReference type="Proteomes" id="UP000694559"/>
    </source>
</evidence>
<accession>A0A8C6YDR0</accession>
<evidence type="ECO:0000256" key="4">
    <source>
        <dbReference type="ARBA" id="ARBA00022833"/>
    </source>
</evidence>
<sequence>PLYFVNFEVKDGHLNLPHLYSFPSQVGQRETSVEDPGGNAEYCLDFLVPVAGFLCRLCHKFYSSDSATRLTHCKSRMHFDNLQVRRKAEEEREGGRKRNKKEQKGKEREGGRKEGKKEKKKGKKEKGNFETGKTI</sequence>
<keyword evidence="9" id="KW-1185">Reference proteome</keyword>
<evidence type="ECO:0000256" key="1">
    <source>
        <dbReference type="ARBA" id="ARBA00004123"/>
    </source>
</evidence>
<dbReference type="OrthoDB" id="6378952at2759"/>
<evidence type="ECO:0000259" key="7">
    <source>
        <dbReference type="PROSITE" id="PS50171"/>
    </source>
</evidence>
<evidence type="ECO:0000256" key="5">
    <source>
        <dbReference type="ARBA" id="ARBA00023242"/>
    </source>
</evidence>
<dbReference type="GO" id="GO:0008270">
    <property type="term" value="F:zinc ion binding"/>
    <property type="evidence" value="ECO:0007669"/>
    <property type="project" value="UniProtKB-KW"/>
</dbReference>
<dbReference type="Ensembl" id="ENSNNAT00000029613.1">
    <property type="protein sequence ID" value="ENSNNAP00000028251.1"/>
    <property type="gene ID" value="ENSNNAG00000018209.1"/>
</dbReference>
<keyword evidence="3" id="KW-0863">Zinc-finger</keyword>
<evidence type="ECO:0000256" key="2">
    <source>
        <dbReference type="ARBA" id="ARBA00022723"/>
    </source>
</evidence>
<dbReference type="PANTHER" id="PTHR15491:SF9">
    <property type="entry name" value="CIP1-INTERACTING ZINC FINGER PROTEIN"/>
    <property type="match status" value="1"/>
</dbReference>
<feature type="region of interest" description="Disordered" evidence="6">
    <location>
        <begin position="81"/>
        <end position="135"/>
    </location>
</feature>
<keyword evidence="4" id="KW-0862">Zinc</keyword>
<dbReference type="GO" id="GO:0003676">
    <property type="term" value="F:nucleic acid binding"/>
    <property type="evidence" value="ECO:0007669"/>
    <property type="project" value="InterPro"/>
</dbReference>
<keyword evidence="2" id="KW-0479">Metal-binding</keyword>
<proteinExistence type="predicted"/>
<comment type="subcellular location">
    <subcellularLocation>
        <location evidence="1">Nucleus</location>
    </subcellularLocation>
</comment>
<evidence type="ECO:0000256" key="6">
    <source>
        <dbReference type="SAM" id="MobiDB-lite"/>
    </source>
</evidence>
<protein>
    <recommendedName>
        <fullName evidence="7">Matrin-type domain-containing protein</fullName>
    </recommendedName>
</protein>
<dbReference type="InterPro" id="IPR026811">
    <property type="entry name" value="CIZ1"/>
</dbReference>
<keyword evidence="5" id="KW-0539">Nucleus</keyword>
<reference evidence="8" key="1">
    <citation type="submission" date="2025-08" db="UniProtKB">
        <authorList>
            <consortium name="Ensembl"/>
        </authorList>
    </citation>
    <scope>IDENTIFICATION</scope>
</reference>
<dbReference type="InterPro" id="IPR000690">
    <property type="entry name" value="Matrin/U1-C_Znf_C2H2"/>
</dbReference>
<dbReference type="Proteomes" id="UP000694559">
    <property type="component" value="Unplaced"/>
</dbReference>